<dbReference type="PANTHER" id="PTHR12107">
    <property type="entry name" value="VOLTAGE-DEPENDENT CALCIUM CHANNEL GAMMA SUBUNIT"/>
    <property type="match status" value="1"/>
</dbReference>
<dbReference type="WBParaSite" id="Pan_g5592.t1">
    <property type="protein sequence ID" value="Pan_g5592.t1"/>
    <property type="gene ID" value="Pan_g5592"/>
</dbReference>
<name>A0A7E4ZZL9_PANRE</name>
<evidence type="ECO:0000256" key="1">
    <source>
        <dbReference type="ARBA" id="ARBA00004141"/>
    </source>
</evidence>
<keyword evidence="3 5" id="KW-1133">Transmembrane helix</keyword>
<dbReference type="GO" id="GO:0005245">
    <property type="term" value="F:voltage-gated calcium channel activity"/>
    <property type="evidence" value="ECO:0007669"/>
    <property type="project" value="TreeGrafter"/>
</dbReference>
<evidence type="ECO:0000256" key="4">
    <source>
        <dbReference type="ARBA" id="ARBA00023136"/>
    </source>
</evidence>
<dbReference type="Proteomes" id="UP000492821">
    <property type="component" value="Unassembled WGS sequence"/>
</dbReference>
<dbReference type="InterPro" id="IPR004031">
    <property type="entry name" value="PMP22/EMP/MP20/Claudin"/>
</dbReference>
<evidence type="ECO:0000256" key="5">
    <source>
        <dbReference type="SAM" id="Phobius"/>
    </source>
</evidence>
<dbReference type="GO" id="GO:0051968">
    <property type="term" value="P:positive regulation of synaptic transmission, glutamatergic"/>
    <property type="evidence" value="ECO:0007669"/>
    <property type="project" value="TreeGrafter"/>
</dbReference>
<dbReference type="GO" id="GO:0098970">
    <property type="term" value="P:postsynaptic neurotransmitter receptor diffusion trapping"/>
    <property type="evidence" value="ECO:0007669"/>
    <property type="project" value="TreeGrafter"/>
</dbReference>
<dbReference type="GO" id="GO:0098839">
    <property type="term" value="C:postsynaptic density membrane"/>
    <property type="evidence" value="ECO:0007669"/>
    <property type="project" value="TreeGrafter"/>
</dbReference>
<sequence length="328" mass="37588">MVLPVVEHKLTKIGSRNRRRFILASFVFSSVACFSNFINLFTNEWLYTAEVLKYYVLPNSTNNNYDDLGVTKKYFKNATLGPWVFCWLDPVTPFHCNEIDFFSVDDPSDVTSAIEQSVRIVLIFVILGALLDILGIASIAVCLMRKKPYKSLFVSTVAHIMAGICNFLSIIVYMSALSNEVGNKIFPASEMDDPMFYYEYGYSFIFLKLSFLCTEVAALFTVLVYMSKRDERTYNRYRIHSLMKNVRQPVSTPLPDRYHDHSRMQCLQRASRSCSIDASLNRETSTRRPLYFPPDSRPSIISVANLQQMLTHQSITVPTALSGKTMYF</sequence>
<keyword evidence="6" id="KW-1185">Reference proteome</keyword>
<dbReference type="AlphaFoldDB" id="A0A7E4ZZL9"/>
<feature type="transmembrane region" description="Helical" evidence="5">
    <location>
        <begin position="200"/>
        <end position="226"/>
    </location>
</feature>
<evidence type="ECO:0000256" key="3">
    <source>
        <dbReference type="ARBA" id="ARBA00022989"/>
    </source>
</evidence>
<dbReference type="PANTHER" id="PTHR12107:SF0">
    <property type="entry name" value="STARGAZIN (MAMMALIAN CALCIUM CHANNEL) HOMOLOG"/>
    <property type="match status" value="1"/>
</dbReference>
<dbReference type="Pfam" id="PF00822">
    <property type="entry name" value="PMP22_Claudin"/>
    <property type="match status" value="1"/>
</dbReference>
<evidence type="ECO:0000313" key="7">
    <source>
        <dbReference type="WBParaSite" id="Pan_g5592.t1"/>
    </source>
</evidence>
<protein>
    <submittedName>
        <fullName evidence="7">Uncharacterized protein</fullName>
    </submittedName>
</protein>
<evidence type="ECO:0000313" key="6">
    <source>
        <dbReference type="Proteomes" id="UP000492821"/>
    </source>
</evidence>
<dbReference type="GO" id="GO:0099590">
    <property type="term" value="P:neurotransmitter receptor internalization"/>
    <property type="evidence" value="ECO:0007669"/>
    <property type="project" value="TreeGrafter"/>
</dbReference>
<proteinExistence type="predicted"/>
<feature type="transmembrane region" description="Helical" evidence="5">
    <location>
        <begin position="21"/>
        <end position="42"/>
    </location>
</feature>
<organism evidence="6 7">
    <name type="scientific">Panagrellus redivivus</name>
    <name type="common">Microworm</name>
    <dbReference type="NCBI Taxonomy" id="6233"/>
    <lineage>
        <taxon>Eukaryota</taxon>
        <taxon>Metazoa</taxon>
        <taxon>Ecdysozoa</taxon>
        <taxon>Nematoda</taxon>
        <taxon>Chromadorea</taxon>
        <taxon>Rhabditida</taxon>
        <taxon>Tylenchina</taxon>
        <taxon>Panagrolaimomorpha</taxon>
        <taxon>Panagrolaimoidea</taxon>
        <taxon>Panagrolaimidae</taxon>
        <taxon>Panagrellus</taxon>
    </lineage>
</organism>
<comment type="subcellular location">
    <subcellularLocation>
        <location evidence="1">Membrane</location>
        <topology evidence="1">Multi-pass membrane protein</topology>
    </subcellularLocation>
</comment>
<reference evidence="7" key="2">
    <citation type="submission" date="2020-10" db="UniProtKB">
        <authorList>
            <consortium name="WormBaseParasite"/>
        </authorList>
    </citation>
    <scope>IDENTIFICATION</scope>
</reference>
<evidence type="ECO:0000256" key="2">
    <source>
        <dbReference type="ARBA" id="ARBA00022692"/>
    </source>
</evidence>
<dbReference type="GO" id="GO:0032281">
    <property type="term" value="C:AMPA glutamate receptor complex"/>
    <property type="evidence" value="ECO:0007669"/>
    <property type="project" value="TreeGrafter"/>
</dbReference>
<feature type="transmembrane region" description="Helical" evidence="5">
    <location>
        <begin position="120"/>
        <end position="144"/>
    </location>
</feature>
<accession>A0A7E4ZZL9</accession>
<dbReference type="GO" id="GO:0016247">
    <property type="term" value="F:channel regulator activity"/>
    <property type="evidence" value="ECO:0007669"/>
    <property type="project" value="TreeGrafter"/>
</dbReference>
<dbReference type="InterPro" id="IPR051072">
    <property type="entry name" value="CACNG_subunit"/>
</dbReference>
<dbReference type="GO" id="GO:0098943">
    <property type="term" value="P:neurotransmitter receptor transport, postsynaptic endosome to lysosome"/>
    <property type="evidence" value="ECO:0007669"/>
    <property type="project" value="TreeGrafter"/>
</dbReference>
<reference evidence="6" key="1">
    <citation type="journal article" date="2013" name="Genetics">
        <title>The draft genome and transcriptome of Panagrellus redivivus are shaped by the harsh demands of a free-living lifestyle.</title>
        <authorList>
            <person name="Srinivasan J."/>
            <person name="Dillman A.R."/>
            <person name="Macchietto M.G."/>
            <person name="Heikkinen L."/>
            <person name="Lakso M."/>
            <person name="Fracchia K.M."/>
            <person name="Antoshechkin I."/>
            <person name="Mortazavi A."/>
            <person name="Wong G."/>
            <person name="Sternberg P.W."/>
        </authorList>
    </citation>
    <scope>NUCLEOTIDE SEQUENCE [LARGE SCALE GENOMIC DNA]</scope>
    <source>
        <strain evidence="6">MT8872</strain>
    </source>
</reference>
<keyword evidence="2 5" id="KW-0812">Transmembrane</keyword>
<dbReference type="Gene3D" id="1.20.140.150">
    <property type="match status" value="1"/>
</dbReference>
<feature type="transmembrane region" description="Helical" evidence="5">
    <location>
        <begin position="151"/>
        <end position="174"/>
    </location>
</feature>
<keyword evidence="4 5" id="KW-0472">Membrane</keyword>
<dbReference type="GO" id="GO:0019226">
    <property type="term" value="P:transmission of nerve impulse"/>
    <property type="evidence" value="ECO:0007669"/>
    <property type="project" value="TreeGrafter"/>
</dbReference>